<reference evidence="2 3" key="1">
    <citation type="journal article" date="2015" name="Proc. Natl. Acad. Sci. U.S.A.">
        <title>The resurrection genome of Boea hygrometrica: A blueprint for survival of dehydration.</title>
        <authorList>
            <person name="Xiao L."/>
            <person name="Yang G."/>
            <person name="Zhang L."/>
            <person name="Yang X."/>
            <person name="Zhao S."/>
            <person name="Ji Z."/>
            <person name="Zhou Q."/>
            <person name="Hu M."/>
            <person name="Wang Y."/>
            <person name="Chen M."/>
            <person name="Xu Y."/>
            <person name="Jin H."/>
            <person name="Xiao X."/>
            <person name="Hu G."/>
            <person name="Bao F."/>
            <person name="Hu Y."/>
            <person name="Wan P."/>
            <person name="Li L."/>
            <person name="Deng X."/>
            <person name="Kuang T."/>
            <person name="Xiang C."/>
            <person name="Zhu J.K."/>
            <person name="Oliver M.J."/>
            <person name="He Y."/>
        </authorList>
    </citation>
    <scope>NUCLEOTIDE SEQUENCE [LARGE SCALE GENOMIC DNA]</scope>
    <source>
        <strain evidence="3">cv. XS01</strain>
    </source>
</reference>
<evidence type="ECO:0000256" key="1">
    <source>
        <dbReference type="SAM" id="MobiDB-lite"/>
    </source>
</evidence>
<proteinExistence type="predicted"/>
<name>A0A2Z7BFG6_9LAMI</name>
<evidence type="ECO:0000313" key="2">
    <source>
        <dbReference type="EMBL" id="KZV32767.1"/>
    </source>
</evidence>
<sequence>MAANNQISREMRSMVLPIVLNRTHHGTHGLAQQQTTNKPPTRRGPESPPPLFQRRDSSTSLTDSHMYFNIDDIPLDDTADNQFSLQAISSTFSASLDDLRTFILQRIDDSQNDILSRLNTLDRGHRDTMRQHGETLQNLIHNARQDNRTLGDVQILHLNEFKKGVLAHSASVSTDLLEVRKEVKALDAKVTYLDGQVAAIRSELFDFQAKFAENYLNLSTQLGDLFDYIRGGDDKKGEGSSSRPQPPPDDQGGGSGGRTTVLWTDLVVE</sequence>
<keyword evidence="3" id="KW-1185">Reference proteome</keyword>
<organism evidence="2 3">
    <name type="scientific">Dorcoceras hygrometricum</name>
    <dbReference type="NCBI Taxonomy" id="472368"/>
    <lineage>
        <taxon>Eukaryota</taxon>
        <taxon>Viridiplantae</taxon>
        <taxon>Streptophyta</taxon>
        <taxon>Embryophyta</taxon>
        <taxon>Tracheophyta</taxon>
        <taxon>Spermatophyta</taxon>
        <taxon>Magnoliopsida</taxon>
        <taxon>eudicotyledons</taxon>
        <taxon>Gunneridae</taxon>
        <taxon>Pentapetalae</taxon>
        <taxon>asterids</taxon>
        <taxon>lamiids</taxon>
        <taxon>Lamiales</taxon>
        <taxon>Gesneriaceae</taxon>
        <taxon>Didymocarpoideae</taxon>
        <taxon>Trichosporeae</taxon>
        <taxon>Loxocarpinae</taxon>
        <taxon>Dorcoceras</taxon>
    </lineage>
</organism>
<accession>A0A2Z7BFG6</accession>
<dbReference type="Proteomes" id="UP000250235">
    <property type="component" value="Unassembled WGS sequence"/>
</dbReference>
<dbReference type="AlphaFoldDB" id="A0A2Z7BFG6"/>
<gene>
    <name evidence="2" type="ORF">F511_26828</name>
</gene>
<dbReference type="EMBL" id="KV006353">
    <property type="protein sequence ID" value="KZV32767.1"/>
    <property type="molecule type" value="Genomic_DNA"/>
</dbReference>
<protein>
    <submittedName>
        <fullName evidence="2">Uncharacterized protein</fullName>
    </submittedName>
</protein>
<feature type="region of interest" description="Disordered" evidence="1">
    <location>
        <begin position="233"/>
        <end position="269"/>
    </location>
</feature>
<feature type="region of interest" description="Disordered" evidence="1">
    <location>
        <begin position="25"/>
        <end position="59"/>
    </location>
</feature>
<evidence type="ECO:0000313" key="3">
    <source>
        <dbReference type="Proteomes" id="UP000250235"/>
    </source>
</evidence>